<protein>
    <submittedName>
        <fullName evidence="1">Uncharacterized protein</fullName>
    </submittedName>
</protein>
<evidence type="ECO:0000313" key="1">
    <source>
        <dbReference type="EMBL" id="KKM88918.1"/>
    </source>
</evidence>
<comment type="caution">
    <text evidence="1">The sequence shown here is derived from an EMBL/GenBank/DDBJ whole genome shotgun (WGS) entry which is preliminary data.</text>
</comment>
<dbReference type="AlphaFoldDB" id="A0A0F9L5N2"/>
<organism evidence="1">
    <name type="scientific">marine sediment metagenome</name>
    <dbReference type="NCBI Taxonomy" id="412755"/>
    <lineage>
        <taxon>unclassified sequences</taxon>
        <taxon>metagenomes</taxon>
        <taxon>ecological metagenomes</taxon>
    </lineage>
</organism>
<gene>
    <name evidence="1" type="ORF">LCGC14_1253820</name>
</gene>
<dbReference type="EMBL" id="LAZR01006896">
    <property type="protein sequence ID" value="KKM88918.1"/>
    <property type="molecule type" value="Genomic_DNA"/>
</dbReference>
<proteinExistence type="predicted"/>
<name>A0A0F9L5N2_9ZZZZ</name>
<accession>A0A0F9L5N2</accession>
<sequence length="157" mass="17899">MNHKWSGWPGAYCLVCGVEDASENALGLGWYDPVSDTWDTEEHKQTVIEAQNNCPGEKEMTRQVVRESDISSRQRLYNEIENEISQQAKPKWDENFDDKNTANDWIAYIAHYASKGCTLPFDSPTFRKAMVVTAGLAISAIETYDRNNGNMAKRHYD</sequence>
<reference evidence="1" key="1">
    <citation type="journal article" date="2015" name="Nature">
        <title>Complex archaea that bridge the gap between prokaryotes and eukaryotes.</title>
        <authorList>
            <person name="Spang A."/>
            <person name="Saw J.H."/>
            <person name="Jorgensen S.L."/>
            <person name="Zaremba-Niedzwiedzka K."/>
            <person name="Martijn J."/>
            <person name="Lind A.E."/>
            <person name="van Eijk R."/>
            <person name="Schleper C."/>
            <person name="Guy L."/>
            <person name="Ettema T.J."/>
        </authorList>
    </citation>
    <scope>NUCLEOTIDE SEQUENCE</scope>
</reference>